<dbReference type="Proteomes" id="UP000735302">
    <property type="component" value="Unassembled WGS sequence"/>
</dbReference>
<comment type="caution">
    <text evidence="2">The sequence shown here is derived from an EMBL/GenBank/DDBJ whole genome shotgun (WGS) entry which is preliminary data.</text>
</comment>
<dbReference type="Pfam" id="PF13843">
    <property type="entry name" value="DDE_Tnp_1_7"/>
    <property type="match status" value="1"/>
</dbReference>
<keyword evidence="3" id="KW-1185">Reference proteome</keyword>
<evidence type="ECO:0000313" key="2">
    <source>
        <dbReference type="EMBL" id="GFN83568.1"/>
    </source>
</evidence>
<feature type="domain" description="PiggyBac transposable element-derived protein" evidence="1">
    <location>
        <begin position="1"/>
        <end position="80"/>
    </location>
</feature>
<gene>
    <name evidence="2" type="ORF">PoB_001007400</name>
</gene>
<protein>
    <submittedName>
        <fullName evidence="2">PiggyBac transposable element-derived protein 4-like</fullName>
    </submittedName>
</protein>
<evidence type="ECO:0000313" key="3">
    <source>
        <dbReference type="Proteomes" id="UP000735302"/>
    </source>
</evidence>
<sequence>MIPFKGRSRFKVYMKDKLTKWGIKLYELCESSSGYVWSVEMYCAEKRRSNKPVDVTMCLLQPLLDQAYRLYVDNYYCCPDCRIKCRDVTPCWSEPAGRTVWVCQLICSRIGRDQGTSTSGGRVSW</sequence>
<name>A0AAV3YN79_9GAST</name>
<dbReference type="PANTHER" id="PTHR46599">
    <property type="entry name" value="PIGGYBAC TRANSPOSABLE ELEMENT-DERIVED PROTEIN 4"/>
    <property type="match status" value="1"/>
</dbReference>
<dbReference type="EMBL" id="BLXT01001203">
    <property type="protein sequence ID" value="GFN83568.1"/>
    <property type="molecule type" value="Genomic_DNA"/>
</dbReference>
<proteinExistence type="predicted"/>
<organism evidence="2 3">
    <name type="scientific">Plakobranchus ocellatus</name>
    <dbReference type="NCBI Taxonomy" id="259542"/>
    <lineage>
        <taxon>Eukaryota</taxon>
        <taxon>Metazoa</taxon>
        <taxon>Spiralia</taxon>
        <taxon>Lophotrochozoa</taxon>
        <taxon>Mollusca</taxon>
        <taxon>Gastropoda</taxon>
        <taxon>Heterobranchia</taxon>
        <taxon>Euthyneura</taxon>
        <taxon>Panpulmonata</taxon>
        <taxon>Sacoglossa</taxon>
        <taxon>Placobranchoidea</taxon>
        <taxon>Plakobranchidae</taxon>
        <taxon>Plakobranchus</taxon>
    </lineage>
</organism>
<dbReference type="PANTHER" id="PTHR46599:SF3">
    <property type="entry name" value="PIGGYBAC TRANSPOSABLE ELEMENT-DERIVED PROTEIN 4"/>
    <property type="match status" value="1"/>
</dbReference>
<dbReference type="AlphaFoldDB" id="A0AAV3YN79"/>
<dbReference type="InterPro" id="IPR029526">
    <property type="entry name" value="PGBD"/>
</dbReference>
<accession>A0AAV3YN79</accession>
<evidence type="ECO:0000259" key="1">
    <source>
        <dbReference type="Pfam" id="PF13843"/>
    </source>
</evidence>
<reference evidence="2 3" key="1">
    <citation type="journal article" date="2021" name="Elife">
        <title>Chloroplast acquisition without the gene transfer in kleptoplastic sea slugs, Plakobranchus ocellatus.</title>
        <authorList>
            <person name="Maeda T."/>
            <person name="Takahashi S."/>
            <person name="Yoshida T."/>
            <person name="Shimamura S."/>
            <person name="Takaki Y."/>
            <person name="Nagai Y."/>
            <person name="Toyoda A."/>
            <person name="Suzuki Y."/>
            <person name="Arimoto A."/>
            <person name="Ishii H."/>
            <person name="Satoh N."/>
            <person name="Nishiyama T."/>
            <person name="Hasebe M."/>
            <person name="Maruyama T."/>
            <person name="Minagawa J."/>
            <person name="Obokata J."/>
            <person name="Shigenobu S."/>
        </authorList>
    </citation>
    <scope>NUCLEOTIDE SEQUENCE [LARGE SCALE GENOMIC DNA]</scope>
</reference>